<dbReference type="Pfam" id="PF13947">
    <property type="entry name" value="GUB_WAK_bind"/>
    <property type="match status" value="1"/>
</dbReference>
<evidence type="ECO:0000256" key="3">
    <source>
        <dbReference type="ARBA" id="ARBA00022536"/>
    </source>
</evidence>
<dbReference type="GO" id="GO:0004674">
    <property type="term" value="F:protein serine/threonine kinase activity"/>
    <property type="evidence" value="ECO:0007669"/>
    <property type="project" value="UniProtKB-KW"/>
</dbReference>
<evidence type="ECO:0000256" key="9">
    <source>
        <dbReference type="ARBA" id="ARBA00022840"/>
    </source>
</evidence>
<evidence type="ECO:0000256" key="10">
    <source>
        <dbReference type="ARBA" id="ARBA00022989"/>
    </source>
</evidence>
<evidence type="ECO:0000313" key="18">
    <source>
        <dbReference type="Proteomes" id="UP000823388"/>
    </source>
</evidence>
<dbReference type="GO" id="GO:0005524">
    <property type="term" value="F:ATP binding"/>
    <property type="evidence" value="ECO:0007669"/>
    <property type="project" value="UniProtKB-UniRule"/>
</dbReference>
<dbReference type="GO" id="GO:0007166">
    <property type="term" value="P:cell surface receptor signaling pathway"/>
    <property type="evidence" value="ECO:0007669"/>
    <property type="project" value="InterPro"/>
</dbReference>
<dbReference type="InterPro" id="IPR009030">
    <property type="entry name" value="Growth_fac_rcpt_cys_sf"/>
</dbReference>
<dbReference type="PROSITE" id="PS00107">
    <property type="entry name" value="PROTEIN_KINASE_ATP"/>
    <property type="match status" value="1"/>
</dbReference>
<dbReference type="SMART" id="SM00181">
    <property type="entry name" value="EGF"/>
    <property type="match status" value="2"/>
</dbReference>
<evidence type="ECO:0000256" key="7">
    <source>
        <dbReference type="ARBA" id="ARBA00022741"/>
    </source>
</evidence>
<dbReference type="InterPro" id="IPR000742">
    <property type="entry name" value="EGF"/>
</dbReference>
<keyword evidence="3" id="KW-0245">EGF-like domain</keyword>
<comment type="caution">
    <text evidence="17">The sequence shown here is derived from an EMBL/GenBank/DDBJ whole genome shotgun (WGS) entry which is preliminary data.</text>
</comment>
<dbReference type="SMART" id="SM00220">
    <property type="entry name" value="S_TKc"/>
    <property type="match status" value="1"/>
</dbReference>
<dbReference type="Gene3D" id="3.30.200.20">
    <property type="entry name" value="Phosphorylase Kinase, domain 1"/>
    <property type="match status" value="1"/>
</dbReference>
<dbReference type="AlphaFoldDB" id="A0A8T0X0L0"/>
<dbReference type="InterPro" id="IPR008271">
    <property type="entry name" value="Ser/Thr_kinase_AS"/>
</dbReference>
<dbReference type="InterPro" id="IPR049883">
    <property type="entry name" value="NOTCH1_EGF-like"/>
</dbReference>
<dbReference type="SUPFAM" id="SSF57184">
    <property type="entry name" value="Growth factor receptor domain"/>
    <property type="match status" value="1"/>
</dbReference>
<evidence type="ECO:0000256" key="4">
    <source>
        <dbReference type="ARBA" id="ARBA00022679"/>
    </source>
</evidence>
<keyword evidence="6" id="KW-0732">Signal</keyword>
<keyword evidence="12" id="KW-1015">Disulfide bond</keyword>
<dbReference type="GO" id="GO:0005509">
    <property type="term" value="F:calcium ion binding"/>
    <property type="evidence" value="ECO:0007669"/>
    <property type="project" value="InterPro"/>
</dbReference>
<evidence type="ECO:0000259" key="16">
    <source>
        <dbReference type="PROSITE" id="PS50011"/>
    </source>
</evidence>
<dbReference type="Pfam" id="PF00069">
    <property type="entry name" value="Pkinase"/>
    <property type="match status" value="1"/>
</dbReference>
<dbReference type="PANTHER" id="PTHR27005:SF327">
    <property type="entry name" value="PROTEIN KINASE DOMAIN-CONTAINING PROTEIN"/>
    <property type="match status" value="1"/>
</dbReference>
<dbReference type="FunFam" id="1.10.510.10:FF:000084">
    <property type="entry name" value="Wall-associated receptor kinase 2"/>
    <property type="match status" value="1"/>
</dbReference>
<evidence type="ECO:0000256" key="12">
    <source>
        <dbReference type="ARBA" id="ARBA00023157"/>
    </source>
</evidence>
<dbReference type="Pfam" id="PF07645">
    <property type="entry name" value="EGF_CA"/>
    <property type="match status" value="1"/>
</dbReference>
<keyword evidence="2" id="KW-0723">Serine/threonine-protein kinase</keyword>
<keyword evidence="9 14" id="KW-0067">ATP-binding</keyword>
<dbReference type="FunFam" id="3.30.200.20:FF:000043">
    <property type="entry name" value="Wall-associated receptor kinase 2"/>
    <property type="match status" value="1"/>
</dbReference>
<evidence type="ECO:0000256" key="5">
    <source>
        <dbReference type="ARBA" id="ARBA00022692"/>
    </source>
</evidence>
<keyword evidence="13" id="KW-0325">Glycoprotein</keyword>
<organism evidence="17 18">
    <name type="scientific">Panicum virgatum</name>
    <name type="common">Blackwell switchgrass</name>
    <dbReference type="NCBI Taxonomy" id="38727"/>
    <lineage>
        <taxon>Eukaryota</taxon>
        <taxon>Viridiplantae</taxon>
        <taxon>Streptophyta</taxon>
        <taxon>Embryophyta</taxon>
        <taxon>Tracheophyta</taxon>
        <taxon>Spermatophyta</taxon>
        <taxon>Magnoliopsida</taxon>
        <taxon>Liliopsida</taxon>
        <taxon>Poales</taxon>
        <taxon>Poaceae</taxon>
        <taxon>PACMAD clade</taxon>
        <taxon>Panicoideae</taxon>
        <taxon>Panicodae</taxon>
        <taxon>Paniceae</taxon>
        <taxon>Panicinae</taxon>
        <taxon>Panicum</taxon>
        <taxon>Panicum sect. Hiantes</taxon>
    </lineage>
</organism>
<dbReference type="SUPFAM" id="SSF56112">
    <property type="entry name" value="Protein kinase-like (PK-like)"/>
    <property type="match status" value="1"/>
</dbReference>
<comment type="subcellular location">
    <subcellularLocation>
        <location evidence="1">Membrane</location>
        <topology evidence="1">Single-pass type I membrane protein</topology>
    </subcellularLocation>
</comment>
<accession>A0A8T0X0L0</accession>
<dbReference type="GO" id="GO:0030247">
    <property type="term" value="F:polysaccharide binding"/>
    <property type="evidence" value="ECO:0007669"/>
    <property type="project" value="InterPro"/>
</dbReference>
<sequence>MVVTDRTDHYFAYASIGFSITMTPGYNPHPKGNCKRSCGNMSIPFPFGLEEGCFAHQKFQLSCMSDKFLVLDRGDGTKYQVATLSVDVGYLGVTSMLNDSSSNDDEVVVVHTTNGDFDYRIPREAMRNLIEFSQEFDIRMRWAVANLTCRTASHRTTTYACISAHSQCVNVTHGTLYLGYRCKCLSGFAGNPYVQDGCTDIDECLEPNDCKGVCHNTPGGYSCTSCPYGEVFEPTNMRKCVRPTKRHNLVLGIGIGIGIGFGTIIFALCASATILARKWKQCKQKRIRRAYFRKNQGLLLEQLISDESAANKTKIFSLEELEKATNNFDATRVVGRGGHGTVYKGILSDQNVVAIKRSKLVEQSEIDQFINEVAILSQIIHRNVVKLFGCCLETEVPLLIYEFISNGTLYDLLHNNINTKCLLSWHDCLRVAVEASGALAYLHSAATIPIYHRDVKSSNILLDATFTTKVSDFGASRSVSLDETHVVTIVQGTFGYLDPEYYYTSQLTKKSDVYSFGVILVELLTREKPIFINDSGMKQSLSHYFVEGLQEGALMEIIDPQVVEEAEKGEIDDIASLAQACLKTKGAERPTMKEVEMRLQFLRTERLRKIHHLPGNNGEIEHLLRPQDRNSDAQLHFVNATTCLPCEETSRGYSL</sequence>
<feature type="transmembrane region" description="Helical" evidence="15">
    <location>
        <begin position="249"/>
        <end position="276"/>
    </location>
</feature>
<dbReference type="EMBL" id="CM029038">
    <property type="protein sequence ID" value="KAG2652237.1"/>
    <property type="molecule type" value="Genomic_DNA"/>
</dbReference>
<dbReference type="Proteomes" id="UP000823388">
    <property type="component" value="Chromosome 1N"/>
</dbReference>
<dbReference type="CDD" id="cd00054">
    <property type="entry name" value="EGF_CA"/>
    <property type="match status" value="1"/>
</dbReference>
<keyword evidence="11 15" id="KW-0472">Membrane</keyword>
<keyword evidence="8" id="KW-0418">Kinase</keyword>
<evidence type="ECO:0000256" key="15">
    <source>
        <dbReference type="SAM" id="Phobius"/>
    </source>
</evidence>
<feature type="domain" description="Protein kinase" evidence="16">
    <location>
        <begin position="328"/>
        <end position="602"/>
    </location>
</feature>
<dbReference type="InterPro" id="IPR017441">
    <property type="entry name" value="Protein_kinase_ATP_BS"/>
</dbReference>
<evidence type="ECO:0000256" key="1">
    <source>
        <dbReference type="ARBA" id="ARBA00004479"/>
    </source>
</evidence>
<reference evidence="17" key="1">
    <citation type="submission" date="2020-05" db="EMBL/GenBank/DDBJ databases">
        <title>WGS assembly of Panicum virgatum.</title>
        <authorList>
            <person name="Lovell J.T."/>
            <person name="Jenkins J."/>
            <person name="Shu S."/>
            <person name="Juenger T.E."/>
            <person name="Schmutz J."/>
        </authorList>
    </citation>
    <scope>NUCLEOTIDE SEQUENCE</scope>
    <source>
        <strain evidence="17">AP13</strain>
    </source>
</reference>
<dbReference type="Gene3D" id="2.10.25.10">
    <property type="entry name" value="Laminin"/>
    <property type="match status" value="2"/>
</dbReference>
<evidence type="ECO:0000256" key="11">
    <source>
        <dbReference type="ARBA" id="ARBA00023136"/>
    </source>
</evidence>
<name>A0A8T0X0L0_PANVG</name>
<keyword evidence="7 14" id="KW-0547">Nucleotide-binding</keyword>
<gene>
    <name evidence="17" type="ORF">PVAP13_1NG338200</name>
</gene>
<evidence type="ECO:0000256" key="8">
    <source>
        <dbReference type="ARBA" id="ARBA00022777"/>
    </source>
</evidence>
<evidence type="ECO:0000256" key="6">
    <source>
        <dbReference type="ARBA" id="ARBA00022729"/>
    </source>
</evidence>
<feature type="binding site" evidence="14">
    <location>
        <position position="356"/>
    </location>
    <ligand>
        <name>ATP</name>
        <dbReference type="ChEBI" id="CHEBI:30616"/>
    </ligand>
</feature>
<dbReference type="PANTHER" id="PTHR27005">
    <property type="entry name" value="WALL-ASSOCIATED RECEPTOR KINASE-LIKE 21"/>
    <property type="match status" value="1"/>
</dbReference>
<dbReference type="Gene3D" id="1.10.510.10">
    <property type="entry name" value="Transferase(Phosphotransferase) domain 1"/>
    <property type="match status" value="1"/>
</dbReference>
<proteinExistence type="predicted"/>
<dbReference type="InterPro" id="IPR018097">
    <property type="entry name" value="EGF_Ca-bd_CS"/>
</dbReference>
<evidence type="ECO:0000313" key="17">
    <source>
        <dbReference type="EMBL" id="KAG2652237.1"/>
    </source>
</evidence>
<evidence type="ECO:0000256" key="13">
    <source>
        <dbReference type="ARBA" id="ARBA00023180"/>
    </source>
</evidence>
<keyword evidence="18" id="KW-1185">Reference proteome</keyword>
<keyword evidence="4" id="KW-0808">Transferase</keyword>
<feature type="non-terminal residue" evidence="17">
    <location>
        <position position="655"/>
    </location>
</feature>
<evidence type="ECO:0000256" key="2">
    <source>
        <dbReference type="ARBA" id="ARBA00022527"/>
    </source>
</evidence>
<dbReference type="InterPro" id="IPR001881">
    <property type="entry name" value="EGF-like_Ca-bd_dom"/>
</dbReference>
<dbReference type="PROSITE" id="PS01187">
    <property type="entry name" value="EGF_CA"/>
    <property type="match status" value="1"/>
</dbReference>
<dbReference type="InterPro" id="IPR000719">
    <property type="entry name" value="Prot_kinase_dom"/>
</dbReference>
<dbReference type="PROSITE" id="PS50011">
    <property type="entry name" value="PROTEIN_KINASE_DOM"/>
    <property type="match status" value="1"/>
</dbReference>
<dbReference type="SMART" id="SM00179">
    <property type="entry name" value="EGF_CA"/>
    <property type="match status" value="1"/>
</dbReference>
<evidence type="ECO:0000256" key="14">
    <source>
        <dbReference type="PROSITE-ProRule" id="PRU10141"/>
    </source>
</evidence>
<dbReference type="PROSITE" id="PS00108">
    <property type="entry name" value="PROTEIN_KINASE_ST"/>
    <property type="match status" value="1"/>
</dbReference>
<dbReference type="InterPro" id="IPR011009">
    <property type="entry name" value="Kinase-like_dom_sf"/>
</dbReference>
<protein>
    <recommendedName>
        <fullName evidence="16">Protein kinase domain-containing protein</fullName>
    </recommendedName>
</protein>
<keyword evidence="10 15" id="KW-1133">Transmembrane helix</keyword>
<dbReference type="GO" id="GO:0005886">
    <property type="term" value="C:plasma membrane"/>
    <property type="evidence" value="ECO:0007669"/>
    <property type="project" value="TreeGrafter"/>
</dbReference>
<dbReference type="InterPro" id="IPR045274">
    <property type="entry name" value="WAK-like"/>
</dbReference>
<keyword evidence="5 15" id="KW-0812">Transmembrane</keyword>
<dbReference type="InterPro" id="IPR025287">
    <property type="entry name" value="WAK_GUB"/>
</dbReference>